<dbReference type="GO" id="GO:0098632">
    <property type="term" value="F:cell-cell adhesion mediator activity"/>
    <property type="evidence" value="ECO:0007669"/>
    <property type="project" value="TreeGrafter"/>
</dbReference>
<dbReference type="CDD" id="cd20954">
    <property type="entry name" value="IgI_7_Dscam"/>
    <property type="match status" value="1"/>
</dbReference>
<dbReference type="CDD" id="cd00063">
    <property type="entry name" value="FN3"/>
    <property type="match status" value="6"/>
</dbReference>
<feature type="domain" description="Ig-like" evidence="13">
    <location>
        <begin position="124"/>
        <end position="216"/>
    </location>
</feature>
<keyword evidence="2 11" id="KW-0812">Transmembrane</keyword>
<keyword evidence="7 11" id="KW-0472">Membrane</keyword>
<organism evidence="15">
    <name type="scientific">Drosophila rhopaloa</name>
    <name type="common">Fruit fly</name>
    <dbReference type="NCBI Taxonomy" id="1041015"/>
    <lineage>
        <taxon>Eukaryota</taxon>
        <taxon>Metazoa</taxon>
        <taxon>Ecdysozoa</taxon>
        <taxon>Arthropoda</taxon>
        <taxon>Hexapoda</taxon>
        <taxon>Insecta</taxon>
        <taxon>Pterygota</taxon>
        <taxon>Neoptera</taxon>
        <taxon>Endopterygota</taxon>
        <taxon>Diptera</taxon>
        <taxon>Brachycera</taxon>
        <taxon>Muscomorpha</taxon>
        <taxon>Ephydroidea</taxon>
        <taxon>Drosophilidae</taxon>
        <taxon>Drosophila</taxon>
        <taxon>Sophophora</taxon>
    </lineage>
</organism>
<gene>
    <name evidence="15" type="primary">LOC108038272</name>
</gene>
<dbReference type="InterPro" id="IPR003961">
    <property type="entry name" value="FN3_dom"/>
</dbReference>
<feature type="compositionally biased region" description="Polar residues" evidence="10">
    <location>
        <begin position="1377"/>
        <end position="1387"/>
    </location>
</feature>
<feature type="transmembrane region" description="Helical" evidence="11">
    <location>
        <begin position="1034"/>
        <end position="1056"/>
    </location>
</feature>
<dbReference type="FunFam" id="2.60.40.10:FF:000439">
    <property type="entry name" value="Down syndrome cell adhesion molecule, isoform J"/>
    <property type="match status" value="1"/>
</dbReference>
<keyword evidence="8" id="KW-1015">Disulfide bond</keyword>
<dbReference type="SUPFAM" id="SSF49265">
    <property type="entry name" value="Fibronectin type III"/>
    <property type="match status" value="3"/>
</dbReference>
<name>A0A6P4E293_DRORH</name>
<dbReference type="InterPro" id="IPR003599">
    <property type="entry name" value="Ig_sub"/>
</dbReference>
<dbReference type="InterPro" id="IPR003598">
    <property type="entry name" value="Ig_sub2"/>
</dbReference>
<feature type="domain" description="Fibronectin type-III" evidence="14">
    <location>
        <begin position="322"/>
        <end position="416"/>
    </location>
</feature>
<dbReference type="InterPro" id="IPR036116">
    <property type="entry name" value="FN3_sf"/>
</dbReference>
<dbReference type="FunFam" id="2.60.40.10:FF:000410">
    <property type="entry name" value="Down syndrome cell adhesion molecule, isoform H"/>
    <property type="match status" value="1"/>
</dbReference>
<feature type="compositionally biased region" description="Basic and acidic residues" evidence="10">
    <location>
        <begin position="1322"/>
        <end position="1340"/>
    </location>
</feature>
<dbReference type="PROSITE" id="PS50835">
    <property type="entry name" value="IG_LIKE"/>
    <property type="match status" value="4"/>
</dbReference>
<feature type="domain" description="Fibronectin type-III" evidence="14">
    <location>
        <begin position="908"/>
        <end position="1003"/>
    </location>
</feature>
<dbReference type="SMART" id="SM00409">
    <property type="entry name" value="IG"/>
    <property type="match status" value="4"/>
</dbReference>
<accession>A0A6P4E293</accession>
<dbReference type="SMART" id="SM00060">
    <property type="entry name" value="FN3"/>
    <property type="match status" value="6"/>
</dbReference>
<dbReference type="InterPro" id="IPR013098">
    <property type="entry name" value="Ig_I-set"/>
</dbReference>
<feature type="domain" description="Ig-like" evidence="13">
    <location>
        <begin position="221"/>
        <end position="313"/>
    </location>
</feature>
<dbReference type="Pfam" id="PF12355">
    <property type="entry name" value="Dscam_C"/>
    <property type="match status" value="1"/>
</dbReference>
<dbReference type="FunFam" id="2.60.40.10:FF:000498">
    <property type="entry name" value="Down syndrome cell adhesion molecule, isoform J"/>
    <property type="match status" value="1"/>
</dbReference>
<evidence type="ECO:0000256" key="7">
    <source>
        <dbReference type="ARBA" id="ARBA00023136"/>
    </source>
</evidence>
<dbReference type="InterPro" id="IPR056754">
    <property type="entry name" value="DSCAM/DSCAML_C"/>
</dbReference>
<evidence type="ECO:0000256" key="11">
    <source>
        <dbReference type="SAM" id="Phobius"/>
    </source>
</evidence>
<reference evidence="15" key="1">
    <citation type="submission" date="2025-08" db="UniProtKB">
        <authorList>
            <consortium name="RefSeq"/>
        </authorList>
    </citation>
    <scope>IDENTIFICATION</scope>
</reference>
<dbReference type="GO" id="GO:0070593">
    <property type="term" value="P:dendrite self-avoidance"/>
    <property type="evidence" value="ECO:0007669"/>
    <property type="project" value="TreeGrafter"/>
</dbReference>
<dbReference type="FunFam" id="2.60.40.10:FF:000426">
    <property type="entry name" value="Down syndrome cell adhesion molecule, isoform J"/>
    <property type="match status" value="1"/>
</dbReference>
<evidence type="ECO:0000256" key="9">
    <source>
        <dbReference type="ARBA" id="ARBA00023319"/>
    </source>
</evidence>
<dbReference type="FunFam" id="2.60.40.10:FF:000394">
    <property type="entry name" value="Down syndrome cell adhesion molecule, isoform J"/>
    <property type="match status" value="1"/>
</dbReference>
<evidence type="ECO:0000256" key="6">
    <source>
        <dbReference type="ARBA" id="ARBA00022989"/>
    </source>
</evidence>
<feature type="domain" description="Ig-like" evidence="13">
    <location>
        <begin position="721"/>
        <end position="803"/>
    </location>
</feature>
<evidence type="ECO:0000256" key="3">
    <source>
        <dbReference type="ARBA" id="ARBA00022729"/>
    </source>
</evidence>
<evidence type="ECO:0000313" key="15">
    <source>
        <dbReference type="RefSeq" id="XP_016970524.1"/>
    </source>
</evidence>
<dbReference type="Pfam" id="PF07679">
    <property type="entry name" value="I-set"/>
    <property type="match status" value="2"/>
</dbReference>
<feature type="domain" description="Fibronectin type-III" evidence="14">
    <location>
        <begin position="626"/>
        <end position="719"/>
    </location>
</feature>
<dbReference type="Pfam" id="PF00041">
    <property type="entry name" value="fn3"/>
    <property type="match status" value="5"/>
</dbReference>
<comment type="subcellular location">
    <subcellularLocation>
        <location evidence="1">Membrane</location>
        <topology evidence="1">Single-pass membrane protein</topology>
    </subcellularLocation>
</comment>
<feature type="domain" description="Ig-like" evidence="13">
    <location>
        <begin position="26"/>
        <end position="119"/>
    </location>
</feature>
<dbReference type="Pfam" id="PF25059">
    <property type="entry name" value="FN3_DSCAM-DSCAML_C"/>
    <property type="match status" value="1"/>
</dbReference>
<feature type="signal peptide" evidence="12">
    <location>
        <begin position="1"/>
        <end position="26"/>
    </location>
</feature>
<dbReference type="FunFam" id="2.60.40.10:FF:000413">
    <property type="entry name" value="Down syndrome cell adhesion molecule, isoform F"/>
    <property type="match status" value="1"/>
</dbReference>
<dbReference type="GO" id="GO:0007411">
    <property type="term" value="P:axon guidance"/>
    <property type="evidence" value="ECO:0007669"/>
    <property type="project" value="TreeGrafter"/>
</dbReference>
<dbReference type="GO" id="GO:0030424">
    <property type="term" value="C:axon"/>
    <property type="evidence" value="ECO:0007669"/>
    <property type="project" value="TreeGrafter"/>
</dbReference>
<dbReference type="PANTHER" id="PTHR10075">
    <property type="entry name" value="BASIGIN RELATED"/>
    <property type="match status" value="1"/>
</dbReference>
<dbReference type="InterPro" id="IPR007110">
    <property type="entry name" value="Ig-like_dom"/>
</dbReference>
<dbReference type="FunFam" id="2.60.40.10:FF:000017">
    <property type="entry name" value="Down syndrome cell adhesion molecule b"/>
    <property type="match status" value="1"/>
</dbReference>
<dbReference type="GO" id="GO:0005886">
    <property type="term" value="C:plasma membrane"/>
    <property type="evidence" value="ECO:0007669"/>
    <property type="project" value="TreeGrafter"/>
</dbReference>
<keyword evidence="9" id="KW-0393">Immunoglobulin domain</keyword>
<feature type="compositionally biased region" description="Low complexity" evidence="10">
    <location>
        <begin position="1275"/>
        <end position="1296"/>
    </location>
</feature>
<dbReference type="RefSeq" id="XP_016970524.1">
    <property type="nucleotide sequence ID" value="XM_017115035.1"/>
</dbReference>
<dbReference type="GO" id="GO:0007156">
    <property type="term" value="P:homophilic cell adhesion via plasma membrane adhesion molecules"/>
    <property type="evidence" value="ECO:0007669"/>
    <property type="project" value="TreeGrafter"/>
</dbReference>
<evidence type="ECO:0000256" key="8">
    <source>
        <dbReference type="ARBA" id="ARBA00023157"/>
    </source>
</evidence>
<dbReference type="PANTHER" id="PTHR10075:SF53">
    <property type="entry name" value="DOWN SYNDROME CELL ADHESION MOLECULE 1, ISOFORM BQ"/>
    <property type="match status" value="1"/>
</dbReference>
<dbReference type="InterPro" id="IPR013783">
    <property type="entry name" value="Ig-like_fold"/>
</dbReference>
<dbReference type="Pfam" id="PF13927">
    <property type="entry name" value="Ig_3"/>
    <property type="match status" value="2"/>
</dbReference>
<feature type="compositionally biased region" description="Basic and acidic residues" evidence="10">
    <location>
        <begin position="1350"/>
        <end position="1376"/>
    </location>
</feature>
<dbReference type="FunFam" id="2.60.40.10:FF:000435">
    <property type="entry name" value="Down syndrome cell adhesion molecule, isoform J"/>
    <property type="match status" value="1"/>
</dbReference>
<feature type="region of interest" description="Disordered" evidence="10">
    <location>
        <begin position="1240"/>
        <end position="1399"/>
    </location>
</feature>
<dbReference type="InterPro" id="IPR021012">
    <property type="entry name" value="Dscam1_C"/>
</dbReference>
<feature type="domain" description="Fibronectin type-III" evidence="14">
    <location>
        <begin position="811"/>
        <end position="904"/>
    </location>
</feature>
<evidence type="ECO:0000256" key="10">
    <source>
        <dbReference type="SAM" id="MobiDB-lite"/>
    </source>
</evidence>
<dbReference type="InterPro" id="IPR036179">
    <property type="entry name" value="Ig-like_dom_sf"/>
</dbReference>
<evidence type="ECO:0000256" key="5">
    <source>
        <dbReference type="ARBA" id="ARBA00022889"/>
    </source>
</evidence>
<feature type="domain" description="Fibronectin type-III" evidence="14">
    <location>
        <begin position="526"/>
        <end position="622"/>
    </location>
</feature>
<dbReference type="Gene3D" id="2.60.40.10">
    <property type="entry name" value="Immunoglobulins"/>
    <property type="match status" value="10"/>
</dbReference>
<keyword evidence="6 11" id="KW-1133">Transmembrane helix</keyword>
<evidence type="ECO:0000259" key="13">
    <source>
        <dbReference type="PROSITE" id="PS50835"/>
    </source>
</evidence>
<feature type="compositionally biased region" description="Polar residues" evidence="10">
    <location>
        <begin position="1204"/>
        <end position="1214"/>
    </location>
</feature>
<sequence length="1399" mass="154808">MDFISFFCSLFIDFTIFVLCIPQVLPQITPFATGSQPTHLGQYITYQCTLTEGDLPLNIRWTFNNQPLFNDEDQDILIAKMGRRSSVLTIESVADRHAGNYSCHGENAAGRASYSTQLRVIVPPRWILEPTDKAFAQGSDAKVECKADGFPKPQVTWKKAVGDTPGEYKDLKKSDNIRVEEGTLHVDNIQKTNEGYYLCEAINGIGSGLSAVIMISVQAPPEFTEKLRNQTARRGEPAVLQCEAKGEKPIGILWNMNNMRLDPKNDNRYTIREEILSTGVMSSLSIKRTERSDSALFTCVATNAFGSDDASINMIVQEVPEMPYALKVLDKSGRSVQLSWAQPYDGNSPLDRYIIEFKRSRASWTEIDRVIVPGHTTEAQVQKLSPATTYNIRIVAENAIGTSQSSEAVTIITAEEAPSGKPQNIKVEPVNQTTMRVTWKPPPRTEWNGEILGYYVGYKLSNTNSSYVFETINFITEEGKEHNLELQNLRVYTQYSVVIQAFNKIGAGPLSEEEKQFTAEGTPSQPPSDTACTTLTSQTIRVGWVSPPLESANGVIKTYKVVYAPSDEWYDETKRHYKKTASSDTVLHGLKKYTNYTMQVLATTAGGDGVRSVPIHCQTEPDVPEAPTDVKALVMGNAAILVSWRPPAQPNGIITQYTVYSKAEGAETETKTQKVPHYQMSFEATELEKNKPYEFWVTASTTIGEGQQSKSIVAMPSDQVPAKIASFDDTFTATFKEDAKMPCLAVGAPQPEITWKIKGVEFSANDRMRLLPDGSLLIKSVNRQDAGDYSCHAENSIAKDSITHKLIVLAPPQSPHVTLSATTTDALTVKLKPHEGDTAPLHGYTLHYKPEFGEWETSEVSVDSQKHNIESLLCGSRYQVYATGFNNIGAGEASDILNTRTKGQKPKLPEKPRFIEVSSNSVSLHFKAWKDGGCPMSHFVVESKKRDQIEWNQISNNVKPDNNYVVLDLEPATWYNLRITAHNSAGFTVAEYDFATLTVTGGTIAPLDDGTGQGNVHTRIRLPAWMPEWLDLNFMVPLIATVVVVAVGICVVCVALSRRRADDMRGGQKDVYYDVVYNQTMGPGATLDKRRPDLRDELGYIAPPNRKLPPVPGSNYNTCDRIKRGTVISMEDEICPYATFHLLGFREEMDPTKAMNFQTFPHQNGHAGPVPGHAGTMLPPGHPGHVHSRSGSQSMPRANRYQRKNSQGGQSSIYTPAPEYDDPANCAEEDQYRRYTRVNSQGGSLYSGPGPEYDDPANCAPEEDQYGSQYGGPYGQPYDHYGSRGSMGRRSIGSARNPGNGSPEPPPPPPRNHDMSNSSFNDSKESNEISEAECDRDHGPRGNYGEDSNEAVKRSPQPKDQRTTEEMRKLIERNETGPKQLQLQQANGAGFTAYDTMAV</sequence>
<feature type="chain" id="PRO_5027960958" evidence="12">
    <location>
        <begin position="27"/>
        <end position="1399"/>
    </location>
</feature>
<dbReference type="SMART" id="SM00408">
    <property type="entry name" value="IGc2"/>
    <property type="match status" value="4"/>
</dbReference>
<evidence type="ECO:0000256" key="2">
    <source>
        <dbReference type="ARBA" id="ARBA00022692"/>
    </source>
</evidence>
<dbReference type="FunFam" id="2.60.40.10:FF:000311">
    <property type="entry name" value="Down syndrome cell adhesion molecule, isoform D"/>
    <property type="match status" value="1"/>
</dbReference>
<feature type="domain" description="Fibronectin type-III" evidence="14">
    <location>
        <begin position="421"/>
        <end position="525"/>
    </location>
</feature>
<keyword evidence="5" id="KW-0130">Cell adhesion</keyword>
<keyword evidence="4" id="KW-0677">Repeat</keyword>
<feature type="region of interest" description="Disordered" evidence="10">
    <location>
        <begin position="1173"/>
        <end position="1224"/>
    </location>
</feature>
<dbReference type="PROSITE" id="PS50853">
    <property type="entry name" value="FN3"/>
    <property type="match status" value="6"/>
</dbReference>
<evidence type="ECO:0000259" key="14">
    <source>
        <dbReference type="PROSITE" id="PS50853"/>
    </source>
</evidence>
<evidence type="ECO:0000256" key="4">
    <source>
        <dbReference type="ARBA" id="ARBA00022737"/>
    </source>
</evidence>
<protein>
    <submittedName>
        <fullName evidence="15">Down syndrome cell adhesion molecule-like protein Dscam2 isoform X13</fullName>
    </submittedName>
</protein>
<dbReference type="FunFam" id="2.60.40.10:FF:000093">
    <property type="entry name" value="Down syndrome cell adhesion molecule, isoform B"/>
    <property type="match status" value="1"/>
</dbReference>
<proteinExistence type="predicted"/>
<evidence type="ECO:0000256" key="12">
    <source>
        <dbReference type="SAM" id="SignalP"/>
    </source>
</evidence>
<dbReference type="OrthoDB" id="5982258at2759"/>
<dbReference type="SUPFAM" id="SSF48726">
    <property type="entry name" value="Immunoglobulin"/>
    <property type="match status" value="4"/>
</dbReference>
<evidence type="ECO:0000256" key="1">
    <source>
        <dbReference type="ARBA" id="ARBA00004167"/>
    </source>
</evidence>
<keyword evidence="3 12" id="KW-0732">Signal</keyword>